<evidence type="ECO:0000256" key="3">
    <source>
        <dbReference type="SAM" id="SignalP"/>
    </source>
</evidence>
<keyword evidence="6" id="KW-1185">Reference proteome</keyword>
<feature type="signal peptide" evidence="3">
    <location>
        <begin position="1"/>
        <end position="33"/>
    </location>
</feature>
<dbReference type="SUPFAM" id="SSF48452">
    <property type="entry name" value="TPR-like"/>
    <property type="match status" value="2"/>
</dbReference>
<dbReference type="InterPro" id="IPR010559">
    <property type="entry name" value="Sig_transdc_His_kin_internal"/>
</dbReference>
<protein>
    <recommendedName>
        <fullName evidence="4">Signal transduction histidine kinase internal region domain-containing protein</fullName>
    </recommendedName>
</protein>
<dbReference type="Gene3D" id="1.25.40.10">
    <property type="entry name" value="Tetratricopeptide repeat domain"/>
    <property type="match status" value="2"/>
</dbReference>
<gene>
    <name evidence="5" type="ORF">FH5T_20450</name>
</gene>
<reference evidence="5 6" key="1">
    <citation type="submission" date="2014-03" db="EMBL/GenBank/DDBJ databases">
        <title>Complete genome sequence of a deeply braunched marine Bacteroidia bacterium Draconibacterium orientale type strain FH5T.</title>
        <authorList>
            <person name="Li X."/>
            <person name="Wang X."/>
            <person name="Xie Z."/>
            <person name="Du Z."/>
            <person name="Chen G."/>
        </authorList>
    </citation>
    <scope>NUCLEOTIDE SEQUENCE [LARGE SCALE GENOMIC DNA]</scope>
    <source>
        <strain evidence="5 6">FH5</strain>
    </source>
</reference>
<feature type="domain" description="Signal transduction histidine kinase internal region" evidence="4">
    <location>
        <begin position="448"/>
        <end position="527"/>
    </location>
</feature>
<accession>A0ABM5QFI5</accession>
<dbReference type="SUPFAM" id="SSF55874">
    <property type="entry name" value="ATPase domain of HSP90 chaperone/DNA topoisomerase II/histidine kinase"/>
    <property type="match status" value="1"/>
</dbReference>
<proteinExistence type="predicted"/>
<evidence type="ECO:0000313" key="5">
    <source>
        <dbReference type="EMBL" id="AHW62374.1"/>
    </source>
</evidence>
<dbReference type="InterPro" id="IPR019734">
    <property type="entry name" value="TPR_rpt"/>
</dbReference>
<keyword evidence="2" id="KW-1133">Transmembrane helix</keyword>
<dbReference type="InterPro" id="IPR036890">
    <property type="entry name" value="HATPase_C_sf"/>
</dbReference>
<evidence type="ECO:0000313" key="6">
    <source>
        <dbReference type="Proteomes" id="UP000023772"/>
    </source>
</evidence>
<keyword evidence="3" id="KW-0732">Signal</keyword>
<sequence>MSSKKSVKIMLLKTGVNLCALATLLFGALSANALQSYQQDTARIEYETRISGATDSIDKLNAYFDYGMFLDAEGETENAITNLEVALQIAENSSNYKEMARVANSLAALYLMVGDLEVSTAIYKKALECAEKTEDNTEIAKISMNLAGNYSFNGDYNNAIKYGLYALKIKETTNNWVRICYHYMAMSNIFKETGNLEKRKQYVQRAYKMKDVEGCASVSDIAKIYNGLGGIAEHQFKHEEALAYYDTLKVFSEENGFTQGIGTALTNSSLIYIELKEYEKALEMVLEAEEYSNGTPYDTVFSNNCKIEIYWALNQPQKALELAIENISKEEMTYYSAERLKCLQFLYELNFVLGHYSDAYNWNDSLHVYQEYLRDEDVRSTIEDLETKYQTEKKEQQIELLTTENLLRRRVMQAAIVIVIILVLLVALILYILRIRRKQAKYIQNELQQQVLRSQMNPHFIFNVLGSIQNFMLANDSKKAAGYLSQFASLTRATLEYSSEDTISLSDELNMLKNYIELERMRFQNKFDYQIDYDENLELDFIKIPPMMIQPFIENAIKHGLKKRNEGGLLKLQIADKTDWIEFVIEDNGEGMPKMTTKPKGHKSMAMKIFEKRRKLIQQKNNKDFEYRIQNLKDLNQNHSGVRIIINIPVLNE</sequence>
<dbReference type="Pfam" id="PF13424">
    <property type="entry name" value="TPR_12"/>
    <property type="match status" value="1"/>
</dbReference>
<organism evidence="5 6">
    <name type="scientific">Draconibacterium orientale</name>
    <dbReference type="NCBI Taxonomy" id="1168034"/>
    <lineage>
        <taxon>Bacteria</taxon>
        <taxon>Pseudomonadati</taxon>
        <taxon>Bacteroidota</taxon>
        <taxon>Bacteroidia</taxon>
        <taxon>Marinilabiliales</taxon>
        <taxon>Prolixibacteraceae</taxon>
        <taxon>Draconibacterium</taxon>
    </lineage>
</organism>
<keyword evidence="2" id="KW-0472">Membrane</keyword>
<dbReference type="PROSITE" id="PS50005">
    <property type="entry name" value="TPR"/>
    <property type="match status" value="1"/>
</dbReference>
<dbReference type="InterPro" id="IPR050640">
    <property type="entry name" value="Bact_2-comp_sensor_kinase"/>
</dbReference>
<evidence type="ECO:0000256" key="1">
    <source>
        <dbReference type="PROSITE-ProRule" id="PRU00339"/>
    </source>
</evidence>
<dbReference type="InterPro" id="IPR011990">
    <property type="entry name" value="TPR-like_helical_dom_sf"/>
</dbReference>
<evidence type="ECO:0000259" key="4">
    <source>
        <dbReference type="Pfam" id="PF06580"/>
    </source>
</evidence>
<feature type="transmembrane region" description="Helical" evidence="2">
    <location>
        <begin position="411"/>
        <end position="433"/>
    </location>
</feature>
<keyword evidence="2" id="KW-0812">Transmembrane</keyword>
<dbReference type="SMART" id="SM00028">
    <property type="entry name" value="TPR"/>
    <property type="match status" value="5"/>
</dbReference>
<dbReference type="Proteomes" id="UP000023772">
    <property type="component" value="Chromosome"/>
</dbReference>
<dbReference type="PANTHER" id="PTHR34220">
    <property type="entry name" value="SENSOR HISTIDINE KINASE YPDA"/>
    <property type="match status" value="1"/>
</dbReference>
<evidence type="ECO:0000256" key="2">
    <source>
        <dbReference type="SAM" id="Phobius"/>
    </source>
</evidence>
<dbReference type="PANTHER" id="PTHR34220:SF7">
    <property type="entry name" value="SENSOR HISTIDINE KINASE YPDA"/>
    <property type="match status" value="1"/>
</dbReference>
<dbReference type="Gene3D" id="3.30.565.10">
    <property type="entry name" value="Histidine kinase-like ATPase, C-terminal domain"/>
    <property type="match status" value="1"/>
</dbReference>
<dbReference type="EMBL" id="CP007451">
    <property type="protein sequence ID" value="AHW62374.1"/>
    <property type="molecule type" value="Genomic_DNA"/>
</dbReference>
<keyword evidence="1" id="KW-0802">TPR repeat</keyword>
<feature type="repeat" description="TPR" evidence="1">
    <location>
        <begin position="60"/>
        <end position="93"/>
    </location>
</feature>
<feature type="chain" id="PRO_5047001316" description="Signal transduction histidine kinase internal region domain-containing protein" evidence="3">
    <location>
        <begin position="34"/>
        <end position="653"/>
    </location>
</feature>
<dbReference type="Pfam" id="PF06580">
    <property type="entry name" value="His_kinase"/>
    <property type="match status" value="1"/>
</dbReference>
<name>A0ABM5QFI5_9BACT</name>